<dbReference type="Ensembl" id="ENSCSET00000034376.1">
    <property type="protein sequence ID" value="ENSCSEP00000033939.1"/>
    <property type="gene ID" value="ENSCSEG00000021765.1"/>
</dbReference>
<evidence type="ECO:0000256" key="2">
    <source>
        <dbReference type="ARBA" id="ARBA00012918"/>
    </source>
</evidence>
<comment type="similarity">
    <text evidence="1">Belongs to the glutaminase family.</text>
</comment>
<evidence type="ECO:0000313" key="8">
    <source>
        <dbReference type="Ensembl" id="ENSCSEP00000033939.1"/>
    </source>
</evidence>
<feature type="domain" description="Glutaminase EF-hand" evidence="7">
    <location>
        <begin position="26"/>
        <end position="67"/>
    </location>
</feature>
<dbReference type="InterPro" id="IPR015868">
    <property type="entry name" value="Glutaminase"/>
</dbReference>
<dbReference type="Pfam" id="PF04960">
    <property type="entry name" value="Glutaminase"/>
    <property type="match status" value="1"/>
</dbReference>
<dbReference type="Proteomes" id="UP000265120">
    <property type="component" value="Chromosome 6"/>
</dbReference>
<dbReference type="Gene3D" id="1.10.238.210">
    <property type="match status" value="1"/>
</dbReference>
<evidence type="ECO:0000256" key="6">
    <source>
        <dbReference type="ARBA" id="ARBA00049534"/>
    </source>
</evidence>
<name>A0A3P8X492_CYNSE</name>
<comment type="catalytic activity">
    <reaction evidence="6">
        <text>L-glutamine + H2O = L-glutamate + NH4(+)</text>
        <dbReference type="Rhea" id="RHEA:15889"/>
        <dbReference type="ChEBI" id="CHEBI:15377"/>
        <dbReference type="ChEBI" id="CHEBI:28938"/>
        <dbReference type="ChEBI" id="CHEBI:29985"/>
        <dbReference type="ChEBI" id="CHEBI:58359"/>
        <dbReference type="EC" id="3.5.1.2"/>
    </reaction>
</comment>
<proteinExistence type="inferred from homology"/>
<dbReference type="InterPro" id="IPR012338">
    <property type="entry name" value="Beta-lactam/transpept-like"/>
</dbReference>
<evidence type="ECO:0000256" key="5">
    <source>
        <dbReference type="ARBA" id="ARBA00023043"/>
    </source>
</evidence>
<organism evidence="8 9">
    <name type="scientific">Cynoglossus semilaevis</name>
    <name type="common">Tongue sole</name>
    <dbReference type="NCBI Taxonomy" id="244447"/>
    <lineage>
        <taxon>Eukaryota</taxon>
        <taxon>Metazoa</taxon>
        <taxon>Chordata</taxon>
        <taxon>Craniata</taxon>
        <taxon>Vertebrata</taxon>
        <taxon>Euteleostomi</taxon>
        <taxon>Actinopterygii</taxon>
        <taxon>Neopterygii</taxon>
        <taxon>Teleostei</taxon>
        <taxon>Neoteleostei</taxon>
        <taxon>Acanthomorphata</taxon>
        <taxon>Carangaria</taxon>
        <taxon>Pleuronectiformes</taxon>
        <taxon>Pleuronectoidei</taxon>
        <taxon>Cynoglossidae</taxon>
        <taxon>Cynoglossinae</taxon>
        <taxon>Cynoglossus</taxon>
    </lineage>
</organism>
<dbReference type="PANTHER" id="PTHR12544">
    <property type="entry name" value="GLUTAMINASE"/>
    <property type="match status" value="1"/>
</dbReference>
<evidence type="ECO:0000259" key="7">
    <source>
        <dbReference type="Pfam" id="PF17959"/>
    </source>
</evidence>
<evidence type="ECO:0000256" key="3">
    <source>
        <dbReference type="ARBA" id="ARBA00022737"/>
    </source>
</evidence>
<dbReference type="STRING" id="244447.ENSCSEP00000033939"/>
<dbReference type="Gene3D" id="3.40.710.10">
    <property type="entry name" value="DD-peptidase/beta-lactamase superfamily"/>
    <property type="match status" value="1"/>
</dbReference>
<keyword evidence="5" id="KW-0040">ANK repeat</keyword>
<dbReference type="AlphaFoldDB" id="A0A3P8X492"/>
<dbReference type="SUPFAM" id="SSF56601">
    <property type="entry name" value="beta-lactamase/transpeptidase-like"/>
    <property type="match status" value="1"/>
</dbReference>
<dbReference type="GO" id="GO:0004359">
    <property type="term" value="F:glutaminase activity"/>
    <property type="evidence" value="ECO:0007669"/>
    <property type="project" value="UniProtKB-EC"/>
</dbReference>
<dbReference type="GO" id="GO:0006543">
    <property type="term" value="P:L-glutamine catabolic process"/>
    <property type="evidence" value="ECO:0007669"/>
    <property type="project" value="TreeGrafter"/>
</dbReference>
<reference evidence="8 9" key="1">
    <citation type="journal article" date="2014" name="Nat. Genet.">
        <title>Whole-genome sequence of a flatfish provides insights into ZW sex chromosome evolution and adaptation to a benthic lifestyle.</title>
        <authorList>
            <person name="Chen S."/>
            <person name="Zhang G."/>
            <person name="Shao C."/>
            <person name="Huang Q."/>
            <person name="Liu G."/>
            <person name="Zhang P."/>
            <person name="Song W."/>
            <person name="An N."/>
            <person name="Chalopin D."/>
            <person name="Volff J.N."/>
            <person name="Hong Y."/>
            <person name="Li Q."/>
            <person name="Sha Z."/>
            <person name="Zhou H."/>
            <person name="Xie M."/>
            <person name="Yu Q."/>
            <person name="Liu Y."/>
            <person name="Xiang H."/>
            <person name="Wang N."/>
            <person name="Wu K."/>
            <person name="Yang C."/>
            <person name="Zhou Q."/>
            <person name="Liao X."/>
            <person name="Yang L."/>
            <person name="Hu Q."/>
            <person name="Zhang J."/>
            <person name="Meng L."/>
            <person name="Jin L."/>
            <person name="Tian Y."/>
            <person name="Lian J."/>
            <person name="Yang J."/>
            <person name="Miao G."/>
            <person name="Liu S."/>
            <person name="Liang Z."/>
            <person name="Yan F."/>
            <person name="Li Y."/>
            <person name="Sun B."/>
            <person name="Zhang H."/>
            <person name="Zhang J."/>
            <person name="Zhu Y."/>
            <person name="Du M."/>
            <person name="Zhao Y."/>
            <person name="Schartl M."/>
            <person name="Tang Q."/>
            <person name="Wang J."/>
        </authorList>
    </citation>
    <scope>NUCLEOTIDE SEQUENCE</scope>
</reference>
<sequence length="235" mass="25903">PTSEPQRENHWVSGSVDGFLFSSRAADVLFDSFASRGRINVGHFFESVWSAGLHRSDPRLREFWISLQGRFVIPDFSTFTEETQKLWAVSICTVDGQRSVPAGPQHWSGPVCLGDASWPLLYGVSVELLGSNLVHRYVGLEEYSRHESPFSLTRTGVPHSPLTETGAIVVSSLLQFCVFFSQVGELSTAGGQEVQQRGCNPGAAGSHVTQPEPRVHSLVSSNFAKKELNFVLKRK</sequence>
<dbReference type="Pfam" id="PF17959">
    <property type="entry name" value="EF-hand_14"/>
    <property type="match status" value="1"/>
</dbReference>
<dbReference type="PANTHER" id="PTHR12544:SF26">
    <property type="entry name" value="GLUTAMINASE"/>
    <property type="match status" value="1"/>
</dbReference>
<dbReference type="InParanoid" id="A0A3P8X492"/>
<dbReference type="GO" id="GO:0006537">
    <property type="term" value="P:glutamate biosynthetic process"/>
    <property type="evidence" value="ECO:0007669"/>
    <property type="project" value="TreeGrafter"/>
</dbReference>
<dbReference type="EC" id="3.5.1.2" evidence="2"/>
<reference evidence="8" key="3">
    <citation type="submission" date="2025-09" db="UniProtKB">
        <authorList>
            <consortium name="Ensembl"/>
        </authorList>
    </citation>
    <scope>IDENTIFICATION</scope>
</reference>
<keyword evidence="4" id="KW-0378">Hydrolase</keyword>
<protein>
    <recommendedName>
        <fullName evidence="2">glutaminase</fullName>
        <ecNumber evidence="2">3.5.1.2</ecNumber>
    </recommendedName>
</protein>
<accession>A0A3P8X492</accession>
<keyword evidence="3" id="KW-0677">Repeat</keyword>
<keyword evidence="9" id="KW-1185">Reference proteome</keyword>
<evidence type="ECO:0000256" key="1">
    <source>
        <dbReference type="ARBA" id="ARBA00011076"/>
    </source>
</evidence>
<dbReference type="InterPro" id="IPR041541">
    <property type="entry name" value="Glutaminase_EF-hand"/>
</dbReference>
<evidence type="ECO:0000256" key="4">
    <source>
        <dbReference type="ARBA" id="ARBA00022801"/>
    </source>
</evidence>
<evidence type="ECO:0000313" key="9">
    <source>
        <dbReference type="Proteomes" id="UP000265120"/>
    </source>
</evidence>
<reference evidence="8" key="2">
    <citation type="submission" date="2025-08" db="UniProtKB">
        <authorList>
            <consortium name="Ensembl"/>
        </authorList>
    </citation>
    <scope>IDENTIFICATION</scope>
</reference>